<name>A0A9W6B724_9FLAO</name>
<organism evidence="2 3">
    <name type="scientific">Neptunitalea chrysea</name>
    <dbReference type="NCBI Taxonomy" id="1647581"/>
    <lineage>
        <taxon>Bacteria</taxon>
        <taxon>Pseudomonadati</taxon>
        <taxon>Bacteroidota</taxon>
        <taxon>Flavobacteriia</taxon>
        <taxon>Flavobacteriales</taxon>
        <taxon>Flavobacteriaceae</taxon>
        <taxon>Neptunitalea</taxon>
    </lineage>
</organism>
<sequence length="270" mass="30902">MVARIRLDNILLNTLSRLYKSAFLVYGNPHKQISPYSYLSSYMLNTLKNIGFLFFPKTCPGCNGYLSISENILCTECRHVLSVTNFHENLDNILARTLYGKCQLENATAMFLFRKKSIVQHLIHNLKYKGQEQVGSLLGVWYGSILQQAKDYQAIDAIVPVPVHPRRKRQRGYNQVTKFATELALALEVPYLEDVLIRTRYTKTQTFKNRLLRQYNKNVFSLHKKNTHVPKHILLVDDVITTGATIVNCVLQLQNIPNVKVSVAAIAFTE</sequence>
<dbReference type="AlphaFoldDB" id="A0A9W6B724"/>
<dbReference type="Proteomes" id="UP001143545">
    <property type="component" value="Unassembled WGS sequence"/>
</dbReference>
<keyword evidence="3" id="KW-1185">Reference proteome</keyword>
<dbReference type="InterPro" id="IPR000836">
    <property type="entry name" value="PRTase_dom"/>
</dbReference>
<reference evidence="2" key="1">
    <citation type="submission" date="2022-07" db="EMBL/GenBank/DDBJ databases">
        <title>Taxonomy of Novel Oxalotrophic and Methylotrophic Bacteria.</title>
        <authorList>
            <person name="Sahin N."/>
            <person name="Tani A."/>
        </authorList>
    </citation>
    <scope>NUCLEOTIDE SEQUENCE</scope>
    <source>
        <strain evidence="2">AM327</strain>
    </source>
</reference>
<protein>
    <submittedName>
        <fullName evidence="2">Amidophosphoribosyltransferase</fullName>
    </submittedName>
</protein>
<dbReference type="CDD" id="cd06223">
    <property type="entry name" value="PRTases_typeI"/>
    <property type="match status" value="1"/>
</dbReference>
<dbReference type="Gene3D" id="3.40.50.2020">
    <property type="match status" value="1"/>
</dbReference>
<dbReference type="InterPro" id="IPR051910">
    <property type="entry name" value="ComF/GntX_DNA_util-trans"/>
</dbReference>
<dbReference type="InterPro" id="IPR029057">
    <property type="entry name" value="PRTase-like"/>
</dbReference>
<gene>
    <name evidence="2" type="ORF">NBRC110019_31170</name>
</gene>
<dbReference type="PANTHER" id="PTHR47505">
    <property type="entry name" value="DNA UTILIZATION PROTEIN YHGH"/>
    <property type="match status" value="1"/>
</dbReference>
<dbReference type="PANTHER" id="PTHR47505:SF1">
    <property type="entry name" value="DNA UTILIZATION PROTEIN YHGH"/>
    <property type="match status" value="1"/>
</dbReference>
<evidence type="ECO:0000256" key="1">
    <source>
        <dbReference type="ARBA" id="ARBA00008007"/>
    </source>
</evidence>
<dbReference type="EMBL" id="BRVP01000033">
    <property type="protein sequence ID" value="GLB54076.1"/>
    <property type="molecule type" value="Genomic_DNA"/>
</dbReference>
<dbReference type="SUPFAM" id="SSF53271">
    <property type="entry name" value="PRTase-like"/>
    <property type="match status" value="1"/>
</dbReference>
<evidence type="ECO:0000313" key="3">
    <source>
        <dbReference type="Proteomes" id="UP001143545"/>
    </source>
</evidence>
<evidence type="ECO:0000313" key="2">
    <source>
        <dbReference type="EMBL" id="GLB54076.1"/>
    </source>
</evidence>
<comment type="caution">
    <text evidence="2">The sequence shown here is derived from an EMBL/GenBank/DDBJ whole genome shotgun (WGS) entry which is preliminary data.</text>
</comment>
<comment type="similarity">
    <text evidence="1">Belongs to the ComF/GntX family.</text>
</comment>
<accession>A0A9W6B724</accession>
<proteinExistence type="inferred from homology"/>